<dbReference type="Gene3D" id="3.30.450.20">
    <property type="entry name" value="PAS domain"/>
    <property type="match status" value="4"/>
</dbReference>
<gene>
    <name evidence="14" type="ORF">FVE67_04370</name>
</gene>
<dbReference type="SUPFAM" id="SSF52172">
    <property type="entry name" value="CheY-like"/>
    <property type="match status" value="1"/>
</dbReference>
<dbReference type="KEGG" id="tmai:FVE67_04370"/>
<feature type="domain" description="Response regulatory" evidence="11">
    <location>
        <begin position="725"/>
        <end position="845"/>
    </location>
</feature>
<dbReference type="InterPro" id="IPR000014">
    <property type="entry name" value="PAS"/>
</dbReference>
<dbReference type="InterPro" id="IPR000700">
    <property type="entry name" value="PAS-assoc_C"/>
</dbReference>
<dbReference type="Gene3D" id="1.10.287.130">
    <property type="match status" value="1"/>
</dbReference>
<evidence type="ECO:0000313" key="15">
    <source>
        <dbReference type="Proteomes" id="UP000501253"/>
    </source>
</evidence>
<keyword evidence="4" id="KW-0808">Transferase</keyword>
<dbReference type="SUPFAM" id="SSF47384">
    <property type="entry name" value="Homodimeric domain of signal transducing histidine kinase"/>
    <property type="match status" value="1"/>
</dbReference>
<dbReference type="CDD" id="cd00082">
    <property type="entry name" value="HisKA"/>
    <property type="match status" value="1"/>
</dbReference>
<dbReference type="InterPro" id="IPR003594">
    <property type="entry name" value="HATPase_dom"/>
</dbReference>
<name>A0A6H1WSH0_9BACT</name>
<dbReference type="SMART" id="SM00448">
    <property type="entry name" value="REC"/>
    <property type="match status" value="1"/>
</dbReference>
<evidence type="ECO:0000256" key="7">
    <source>
        <dbReference type="ARBA" id="ARBA00022840"/>
    </source>
</evidence>
<feature type="domain" description="Histidine kinase" evidence="10">
    <location>
        <begin position="500"/>
        <end position="703"/>
    </location>
</feature>
<dbReference type="PROSITE" id="PS50110">
    <property type="entry name" value="RESPONSE_REGULATORY"/>
    <property type="match status" value="1"/>
</dbReference>
<dbReference type="SUPFAM" id="SSF55785">
    <property type="entry name" value="PYP-like sensor domain (PAS domain)"/>
    <property type="match status" value="4"/>
</dbReference>
<evidence type="ECO:0000256" key="9">
    <source>
        <dbReference type="PROSITE-ProRule" id="PRU00169"/>
    </source>
</evidence>
<dbReference type="GO" id="GO:0000155">
    <property type="term" value="F:phosphorelay sensor kinase activity"/>
    <property type="evidence" value="ECO:0007669"/>
    <property type="project" value="InterPro"/>
</dbReference>
<keyword evidence="7" id="KW-0067">ATP-binding</keyword>
<feature type="modified residue" description="4-aspartylphosphate" evidence="9">
    <location>
        <position position="779"/>
    </location>
</feature>
<comment type="catalytic activity">
    <reaction evidence="1">
        <text>ATP + protein L-histidine = ADP + protein N-phospho-L-histidine.</text>
        <dbReference type="EC" id="2.7.13.3"/>
    </reaction>
</comment>
<proteinExistence type="predicted"/>
<dbReference type="InterPro" id="IPR005467">
    <property type="entry name" value="His_kinase_dom"/>
</dbReference>
<keyword evidence="3 9" id="KW-0597">Phosphoprotein</keyword>
<evidence type="ECO:0000256" key="8">
    <source>
        <dbReference type="ARBA" id="ARBA00023012"/>
    </source>
</evidence>
<keyword evidence="15" id="KW-1185">Reference proteome</keyword>
<dbReference type="SMART" id="SM00387">
    <property type="entry name" value="HATPase_c"/>
    <property type="match status" value="1"/>
</dbReference>
<dbReference type="PROSITE" id="PS50113">
    <property type="entry name" value="PAC"/>
    <property type="match status" value="1"/>
</dbReference>
<dbReference type="RefSeq" id="WP_168719425.1">
    <property type="nucleotide sequence ID" value="NZ_CP042909.1"/>
</dbReference>
<evidence type="ECO:0000256" key="3">
    <source>
        <dbReference type="ARBA" id="ARBA00022553"/>
    </source>
</evidence>
<dbReference type="Pfam" id="PF00512">
    <property type="entry name" value="HisKA"/>
    <property type="match status" value="1"/>
</dbReference>
<evidence type="ECO:0000256" key="5">
    <source>
        <dbReference type="ARBA" id="ARBA00022741"/>
    </source>
</evidence>
<dbReference type="GO" id="GO:0005524">
    <property type="term" value="F:ATP binding"/>
    <property type="evidence" value="ECO:0007669"/>
    <property type="project" value="UniProtKB-KW"/>
</dbReference>
<dbReference type="InterPro" id="IPR035965">
    <property type="entry name" value="PAS-like_dom_sf"/>
</dbReference>
<reference evidence="14 15" key="1">
    <citation type="submission" date="2019-08" db="EMBL/GenBank/DDBJ databases">
        <title>Complete genome sequence of Thermosulfurimonas marina SU872T, an anaerobic thermophilic chemolithoautotrophic bacterium isolated from a shallow marine hydrothermal vent.</title>
        <authorList>
            <person name="Allioux M."/>
            <person name="Jebbar M."/>
            <person name="Slobodkina G."/>
            <person name="Slobodkin A."/>
            <person name="Moalic Y."/>
            <person name="Frolova A."/>
            <person name="Shao Z."/>
            <person name="Alain K."/>
        </authorList>
    </citation>
    <scope>NUCLEOTIDE SEQUENCE [LARGE SCALE GENOMIC DNA]</scope>
    <source>
        <strain evidence="14 15">SU872</strain>
    </source>
</reference>
<accession>A0A6H1WSH0</accession>
<evidence type="ECO:0000256" key="1">
    <source>
        <dbReference type="ARBA" id="ARBA00000085"/>
    </source>
</evidence>
<dbReference type="PRINTS" id="PR00344">
    <property type="entry name" value="BCTRLSENSOR"/>
</dbReference>
<evidence type="ECO:0000259" key="12">
    <source>
        <dbReference type="PROSITE" id="PS50112"/>
    </source>
</evidence>
<dbReference type="InterPro" id="IPR011006">
    <property type="entry name" value="CheY-like_superfamily"/>
</dbReference>
<dbReference type="CDD" id="cd00130">
    <property type="entry name" value="PAS"/>
    <property type="match status" value="4"/>
</dbReference>
<protein>
    <recommendedName>
        <fullName evidence="2">histidine kinase</fullName>
        <ecNumber evidence="2">2.7.13.3</ecNumber>
    </recommendedName>
</protein>
<dbReference type="InterPro" id="IPR036097">
    <property type="entry name" value="HisK_dim/P_sf"/>
</dbReference>
<keyword evidence="8" id="KW-0902">Two-component regulatory system</keyword>
<dbReference type="SMART" id="SM00091">
    <property type="entry name" value="PAS"/>
    <property type="match status" value="4"/>
</dbReference>
<dbReference type="InterPro" id="IPR003661">
    <property type="entry name" value="HisK_dim/P_dom"/>
</dbReference>
<keyword evidence="5" id="KW-0547">Nucleotide-binding</keyword>
<evidence type="ECO:0000259" key="11">
    <source>
        <dbReference type="PROSITE" id="PS50110"/>
    </source>
</evidence>
<dbReference type="InterPro" id="IPR001610">
    <property type="entry name" value="PAC"/>
</dbReference>
<organism evidence="14 15">
    <name type="scientific">Thermosulfurimonas marina</name>
    <dbReference type="NCBI Taxonomy" id="2047767"/>
    <lineage>
        <taxon>Bacteria</taxon>
        <taxon>Pseudomonadati</taxon>
        <taxon>Thermodesulfobacteriota</taxon>
        <taxon>Thermodesulfobacteria</taxon>
        <taxon>Thermodesulfobacteriales</taxon>
        <taxon>Thermodesulfobacteriaceae</taxon>
        <taxon>Thermosulfurimonas</taxon>
    </lineage>
</organism>
<dbReference type="EC" id="2.7.13.3" evidence="2"/>
<dbReference type="Pfam" id="PF13188">
    <property type="entry name" value="PAS_8"/>
    <property type="match status" value="2"/>
</dbReference>
<dbReference type="PANTHER" id="PTHR43065">
    <property type="entry name" value="SENSOR HISTIDINE KINASE"/>
    <property type="match status" value="1"/>
</dbReference>
<dbReference type="CDD" id="cd00075">
    <property type="entry name" value="HATPase"/>
    <property type="match status" value="1"/>
</dbReference>
<dbReference type="NCBIfam" id="TIGR00229">
    <property type="entry name" value="sensory_box"/>
    <property type="match status" value="3"/>
</dbReference>
<evidence type="ECO:0000256" key="6">
    <source>
        <dbReference type="ARBA" id="ARBA00022777"/>
    </source>
</evidence>
<dbReference type="Pfam" id="PF02518">
    <property type="entry name" value="HATPase_c"/>
    <property type="match status" value="1"/>
</dbReference>
<dbReference type="PANTHER" id="PTHR43065:SF46">
    <property type="entry name" value="C4-DICARBOXYLATE TRANSPORT SENSOR PROTEIN DCTB"/>
    <property type="match status" value="1"/>
</dbReference>
<feature type="domain" description="PAS" evidence="12">
    <location>
        <begin position="359"/>
        <end position="430"/>
    </location>
</feature>
<dbReference type="Pfam" id="PF13426">
    <property type="entry name" value="PAS_9"/>
    <property type="match status" value="1"/>
</dbReference>
<dbReference type="InterPro" id="IPR001789">
    <property type="entry name" value="Sig_transdc_resp-reg_receiver"/>
</dbReference>
<dbReference type="Pfam" id="PF08448">
    <property type="entry name" value="PAS_4"/>
    <property type="match status" value="1"/>
</dbReference>
<dbReference type="PROSITE" id="PS50109">
    <property type="entry name" value="HIS_KIN"/>
    <property type="match status" value="1"/>
</dbReference>
<evidence type="ECO:0000259" key="10">
    <source>
        <dbReference type="PROSITE" id="PS50109"/>
    </source>
</evidence>
<feature type="domain" description="PAS" evidence="12">
    <location>
        <begin position="12"/>
        <end position="56"/>
    </location>
</feature>
<dbReference type="SUPFAM" id="SSF55874">
    <property type="entry name" value="ATPase domain of HSP90 chaperone/DNA topoisomerase II/histidine kinase"/>
    <property type="match status" value="1"/>
</dbReference>
<dbReference type="Pfam" id="PF00072">
    <property type="entry name" value="Response_reg"/>
    <property type="match status" value="1"/>
</dbReference>
<evidence type="ECO:0000259" key="13">
    <source>
        <dbReference type="PROSITE" id="PS50113"/>
    </source>
</evidence>
<feature type="domain" description="PAC" evidence="13">
    <location>
        <begin position="437"/>
        <end position="487"/>
    </location>
</feature>
<dbReference type="AlphaFoldDB" id="A0A6H1WSH0"/>
<evidence type="ECO:0000256" key="2">
    <source>
        <dbReference type="ARBA" id="ARBA00012438"/>
    </source>
</evidence>
<dbReference type="Gene3D" id="3.30.565.10">
    <property type="entry name" value="Histidine kinase-like ATPase, C-terminal domain"/>
    <property type="match status" value="1"/>
</dbReference>
<evidence type="ECO:0000256" key="4">
    <source>
        <dbReference type="ARBA" id="ARBA00022679"/>
    </source>
</evidence>
<dbReference type="InterPro" id="IPR004358">
    <property type="entry name" value="Sig_transdc_His_kin-like_C"/>
</dbReference>
<dbReference type="EMBL" id="CP042909">
    <property type="protein sequence ID" value="QJA06076.1"/>
    <property type="molecule type" value="Genomic_DNA"/>
</dbReference>
<dbReference type="PROSITE" id="PS50112">
    <property type="entry name" value="PAS"/>
    <property type="match status" value="2"/>
</dbReference>
<sequence>MVFGSADHSYYLDYLPEGVMLLDAEGRIIYVNQALARLLGRSREDLLGKKCYEVVHGSGKRPSFCVDLCMREEARSTSALFYEPHLQCLLWAYAAPIKDEKGRIVGCFHLVRPLASKEAGGFAATLVGALMDLVPGPCYLADQDYYILLANQALQRMVGEEVSGRKCYEVIAGRDFPCEECLAERVFQEGKVESWEVRFPLDGRWYLALSGLWRDPLTGRSYRLSLFWDIHERKVLEKRLQALFEESPAALVVTTPEGEILMANRAFRALLKLPEKAELSRLSAWDSWVDSRDRQRFLEQLALKGEVSGREVRLGDMEGGERTFILSSRLFSLERGQEIWTHLQDITALKEAERALVESEARFRTLAESAPLAIILMDEEGKVTYFNPAAERMFGFREEEVLGRDLHLTLAPPEYHERYLRAFKRVKESGKSRLAGQAFQFQALRRDGTRFPVEIYFSILEFDGRRLFLGLVQDITARKRLEEERLRMEKYRALELLAGGVAHDLNNLLTSLIGNLELLEMYLEDKRAREILERAEKVASQARHLARDLLIFSKGDVPVPKEVVLRDFLQDFLKFLLHGQPVRLHLEIPPGLPPIRMDISHLTQLIQNLVFNALEVMPEGGDLFVQAEPREEEVILVFRDTGPGIPPEILPRIFEPGFTTKPAGTGLGLAVVKSVVERYGGRVEVFSSPGLGTTFRLCLPLAKGEGGRPAEEKEVPSRPQRFSGRALVMDDEESIRVLLSEALSYLGLEVETASEGGEALQKFEKARAEGRPFDLLILDLTVPGGKGALWVAERLRGEKDLPPLILSTGYSLEAETLGDKFGLFADILRKPYTLAELSALLKRHLPGA</sequence>
<evidence type="ECO:0000313" key="14">
    <source>
        <dbReference type="EMBL" id="QJA06076.1"/>
    </source>
</evidence>
<dbReference type="InterPro" id="IPR013656">
    <property type="entry name" value="PAS_4"/>
</dbReference>
<dbReference type="SMART" id="SM00086">
    <property type="entry name" value="PAC"/>
    <property type="match status" value="1"/>
</dbReference>
<keyword evidence="6" id="KW-0418">Kinase</keyword>
<dbReference type="SMART" id="SM00388">
    <property type="entry name" value="HisKA"/>
    <property type="match status" value="1"/>
</dbReference>
<dbReference type="Gene3D" id="3.40.50.2300">
    <property type="match status" value="1"/>
</dbReference>
<dbReference type="InterPro" id="IPR036890">
    <property type="entry name" value="HATPase_C_sf"/>
</dbReference>
<dbReference type="Proteomes" id="UP000501253">
    <property type="component" value="Chromosome"/>
</dbReference>